<sequence>MTKMIKLNTERARELRENHGYTHGYVAKRLNCHKSAYSHIERGFRQPSIDKLGKLSELYGVPTDELLIKSTL</sequence>
<name>A0A0A7AQV9_9CAUD</name>
<gene>
    <name evidence="3" type="ORF">BMBtpLA_41</name>
</gene>
<evidence type="ECO:0000313" key="3">
    <source>
        <dbReference type="EMBL" id="AHJ86750.1"/>
    </source>
</evidence>
<dbReference type="PANTHER" id="PTHR46558">
    <property type="entry name" value="TRACRIPTIONAL REGULATORY PROTEIN-RELATED-RELATED"/>
    <property type="match status" value="1"/>
</dbReference>
<dbReference type="KEGG" id="vg:26613711"/>
<dbReference type="GeneID" id="26613711"/>
<feature type="domain" description="HTH cro/C1-type" evidence="2">
    <location>
        <begin position="13"/>
        <end position="66"/>
    </location>
</feature>
<organism evidence="3 4">
    <name type="scientific">Bacillus phage vB_BtS_BMBtp3</name>
    <dbReference type="NCBI Taxonomy" id="1445809"/>
    <lineage>
        <taxon>Viruses</taxon>
        <taxon>Duplodnaviria</taxon>
        <taxon>Heunggongvirae</taxon>
        <taxon>Uroviricota</taxon>
        <taxon>Caudoviricetes</taxon>
        <taxon>Waukeshavirus</taxon>
        <taxon>Waukeshavirus BMBtp3</taxon>
    </lineage>
</organism>
<dbReference type="RefSeq" id="YP_009194019.1">
    <property type="nucleotide sequence ID" value="NC_028748.2"/>
</dbReference>
<dbReference type="SUPFAM" id="SSF47413">
    <property type="entry name" value="lambda repressor-like DNA-binding domains"/>
    <property type="match status" value="1"/>
</dbReference>
<keyword evidence="4" id="KW-1185">Reference proteome</keyword>
<evidence type="ECO:0000313" key="4">
    <source>
        <dbReference type="Proteomes" id="UP000031093"/>
    </source>
</evidence>
<dbReference type="InterPro" id="IPR001387">
    <property type="entry name" value="Cro/C1-type_HTH"/>
</dbReference>
<dbReference type="CDD" id="cd00093">
    <property type="entry name" value="HTH_XRE"/>
    <property type="match status" value="1"/>
</dbReference>
<reference evidence="4" key="1">
    <citation type="submission" date="2014-01" db="EMBL/GenBank/DDBJ databases">
        <title>Complete genome sequence of novel bacteriophage BMBTP3 with a mosaic organization.</title>
        <authorList>
            <person name="Zhu L."/>
            <person name="Wang Y."/>
            <person name="Sun M."/>
        </authorList>
    </citation>
    <scope>NUCLEOTIDE SEQUENCE [LARGE SCALE GENOMIC DNA]</scope>
</reference>
<evidence type="ECO:0000256" key="1">
    <source>
        <dbReference type="ARBA" id="ARBA00023125"/>
    </source>
</evidence>
<dbReference type="InterPro" id="IPR010982">
    <property type="entry name" value="Lambda_DNA-bd_dom_sf"/>
</dbReference>
<keyword evidence="1" id="KW-0238">DNA-binding</keyword>
<dbReference type="Pfam" id="PF01381">
    <property type="entry name" value="HTH_3"/>
    <property type="match status" value="1"/>
</dbReference>
<protein>
    <submittedName>
        <fullName evidence="3">Transcriptional regulator, Cro/CI family protein</fullName>
    </submittedName>
</protein>
<dbReference type="Proteomes" id="UP000031093">
    <property type="component" value="Segment"/>
</dbReference>
<dbReference type="Gene3D" id="1.10.260.40">
    <property type="entry name" value="lambda repressor-like DNA-binding domains"/>
    <property type="match status" value="1"/>
</dbReference>
<accession>A0A0A7AQV9</accession>
<dbReference type="EMBL" id="KJ024807">
    <property type="protein sequence ID" value="AHJ86750.1"/>
    <property type="molecule type" value="Genomic_DNA"/>
</dbReference>
<dbReference type="SMART" id="SM00530">
    <property type="entry name" value="HTH_XRE"/>
    <property type="match status" value="1"/>
</dbReference>
<evidence type="ECO:0000259" key="2">
    <source>
        <dbReference type="PROSITE" id="PS50943"/>
    </source>
</evidence>
<dbReference type="GO" id="GO:0003677">
    <property type="term" value="F:DNA binding"/>
    <property type="evidence" value="ECO:0007669"/>
    <property type="project" value="UniProtKB-KW"/>
</dbReference>
<proteinExistence type="predicted"/>
<dbReference type="PANTHER" id="PTHR46558:SF4">
    <property type="entry name" value="DNA-BIDING PHAGE PROTEIN"/>
    <property type="match status" value="1"/>
</dbReference>
<dbReference type="PROSITE" id="PS50943">
    <property type="entry name" value="HTH_CROC1"/>
    <property type="match status" value="1"/>
</dbReference>